<organism evidence="5 6">
    <name type="scientific">Starkeya nomas</name>
    <dbReference type="NCBI Taxonomy" id="2666134"/>
    <lineage>
        <taxon>Bacteria</taxon>
        <taxon>Pseudomonadati</taxon>
        <taxon>Pseudomonadota</taxon>
        <taxon>Alphaproteobacteria</taxon>
        <taxon>Hyphomicrobiales</taxon>
        <taxon>Xanthobacteraceae</taxon>
        <taxon>Starkeya</taxon>
    </lineage>
</organism>
<name>A0A5S9NEX0_9HYPH</name>
<evidence type="ECO:0000256" key="2">
    <source>
        <dbReference type="ARBA" id="ARBA00023125"/>
    </source>
</evidence>
<dbReference type="SUPFAM" id="SSF47413">
    <property type="entry name" value="lambda repressor-like DNA-binding domains"/>
    <property type="match status" value="1"/>
</dbReference>
<dbReference type="RefSeq" id="WP_159597713.1">
    <property type="nucleotide sequence ID" value="NZ_CACSAS010000001.1"/>
</dbReference>
<dbReference type="InterPro" id="IPR001387">
    <property type="entry name" value="Cro/C1-type_HTH"/>
</dbReference>
<dbReference type="Gene3D" id="1.10.260.40">
    <property type="entry name" value="lambda repressor-like DNA-binding domains"/>
    <property type="match status" value="1"/>
</dbReference>
<dbReference type="CDD" id="cd00093">
    <property type="entry name" value="HTH_XRE"/>
    <property type="match status" value="1"/>
</dbReference>
<evidence type="ECO:0000259" key="4">
    <source>
        <dbReference type="PROSITE" id="PS50943"/>
    </source>
</evidence>
<sequence>MNVGERIRQFRESRGWTLAEMANHLDVDITAQSLGRYELGRRSPDAELLEAMVRLGCDPAWLLGGSPAPAIEMRPTGTSDAVLIERLAFRASAGSGALVIEPTGGTGSVRSELLKRLGLRAEYARLMEADGDSMLPTIHHGDPLLIDVSPEARARVVDNKIYAFTIENEAYVKRLRREPGRIVMVSDNRDYPERAIPEGDSFRIIGRVKWVEREL</sequence>
<dbReference type="InterPro" id="IPR036286">
    <property type="entry name" value="LexA/Signal_pep-like_sf"/>
</dbReference>
<keyword evidence="3" id="KW-0804">Transcription</keyword>
<accession>A0A5S9NEX0</accession>
<dbReference type="PROSITE" id="PS50943">
    <property type="entry name" value="HTH_CROC1"/>
    <property type="match status" value="1"/>
</dbReference>
<dbReference type="PANTHER" id="PTHR40661">
    <property type="match status" value="1"/>
</dbReference>
<dbReference type="CDD" id="cd06529">
    <property type="entry name" value="S24_LexA-like"/>
    <property type="match status" value="1"/>
</dbReference>
<dbReference type="EMBL" id="CACSAS010000001">
    <property type="protein sequence ID" value="CAA0087040.1"/>
    <property type="molecule type" value="Genomic_DNA"/>
</dbReference>
<dbReference type="InterPro" id="IPR039418">
    <property type="entry name" value="LexA-like"/>
</dbReference>
<feature type="domain" description="HTH cro/C1-type" evidence="4">
    <location>
        <begin position="7"/>
        <end position="62"/>
    </location>
</feature>
<dbReference type="Pfam" id="PF00717">
    <property type="entry name" value="Peptidase_S24"/>
    <property type="match status" value="1"/>
</dbReference>
<keyword evidence="1" id="KW-0805">Transcription regulation</keyword>
<dbReference type="SUPFAM" id="SSF51306">
    <property type="entry name" value="LexA/Signal peptidase"/>
    <property type="match status" value="1"/>
</dbReference>
<dbReference type="PANTHER" id="PTHR40661:SF3">
    <property type="entry name" value="FELS-1 PROPHAGE TRANSCRIPTIONAL REGULATOR"/>
    <property type="match status" value="1"/>
</dbReference>
<reference evidence="5 6" key="1">
    <citation type="submission" date="2019-12" db="EMBL/GenBank/DDBJ databases">
        <authorList>
            <person name="Reyes-Prieto M."/>
        </authorList>
    </citation>
    <scope>NUCLEOTIDE SEQUENCE [LARGE SCALE GENOMIC DNA]</scope>
    <source>
        <strain evidence="5">HF14-78462</strain>
    </source>
</reference>
<dbReference type="Pfam" id="PF13560">
    <property type="entry name" value="HTH_31"/>
    <property type="match status" value="1"/>
</dbReference>
<dbReference type="Gene3D" id="2.10.109.10">
    <property type="entry name" value="Umud Fragment, subunit A"/>
    <property type="match status" value="1"/>
</dbReference>
<dbReference type="SMART" id="SM00530">
    <property type="entry name" value="HTH_XRE"/>
    <property type="match status" value="1"/>
</dbReference>
<evidence type="ECO:0000256" key="3">
    <source>
        <dbReference type="ARBA" id="ARBA00023163"/>
    </source>
</evidence>
<dbReference type="InterPro" id="IPR015927">
    <property type="entry name" value="Peptidase_S24_S26A/B/C"/>
</dbReference>
<dbReference type="Proteomes" id="UP000433050">
    <property type="component" value="Unassembled WGS sequence"/>
</dbReference>
<protein>
    <submittedName>
        <fullName evidence="5">Putative HTH-type transcriptional regulator</fullName>
    </submittedName>
</protein>
<evidence type="ECO:0000256" key="1">
    <source>
        <dbReference type="ARBA" id="ARBA00023015"/>
    </source>
</evidence>
<proteinExistence type="predicted"/>
<evidence type="ECO:0000313" key="6">
    <source>
        <dbReference type="Proteomes" id="UP000433050"/>
    </source>
</evidence>
<evidence type="ECO:0000313" key="5">
    <source>
        <dbReference type="EMBL" id="CAA0087040.1"/>
    </source>
</evidence>
<dbReference type="GO" id="GO:0003677">
    <property type="term" value="F:DNA binding"/>
    <property type="evidence" value="ECO:0007669"/>
    <property type="project" value="UniProtKB-KW"/>
</dbReference>
<dbReference type="InterPro" id="IPR010982">
    <property type="entry name" value="Lambda_DNA-bd_dom_sf"/>
</dbReference>
<gene>
    <name evidence="5" type="ORF">STARVERO_00367</name>
</gene>
<keyword evidence="6" id="KW-1185">Reference proteome</keyword>
<keyword evidence="2" id="KW-0238">DNA-binding</keyword>
<dbReference type="AlphaFoldDB" id="A0A5S9NEX0"/>